<dbReference type="SUPFAM" id="SSF57184">
    <property type="entry name" value="Growth factor receptor domain"/>
    <property type="match status" value="1"/>
</dbReference>
<sequence length="541" mass="57929">MDDVKLKKTSIVDPCNPSPCGPNSHCRPFNGQAVCSCITGFKGSPPFCRPECVVSTDCPSNRACSNQKCIDPCLGACGLSAQCTVINHNPVCSCFEQYTGDPFVQCIPKTKEPDVPINPCQPSPCGPNAQCQVINNAPSCSCLPEFVGIPPYCKPECLSNTECPTQQACINQKCIDPCPGSCGRNTECRTISHTPMCTCASNFTGNPFVQCTPQPIEDTIPQKLNPCQPSPCGPNAICRESYGTAQCTCLPNFYGNPYENCRPECIINTDCPFNRACIRNKCQDPCPGTCGLNADCQVVNHIPICSCSSGYTGDPFRFCNVLKQSTALSATNPCEPSPCGPNSRCRDVNGQATCSCLPDFKGTPPRCRPECVVSTECASNRACVNQKCVDPCPGVCGINARCEVFHHSPICSCDARQTGDPFVKCFDMTTPSPPVSVNPCVPSPCGPFSQCQNIGGIPSCSCLPNYVGSAPSCRPECSINSDCTSDKACIREKCRDPCPGSCGTNAYCNVVNHTPICTCPRDYTGDPFTSCRPMPTRKNYY</sequence>
<name>A0AA40KV63_9HYME</name>
<dbReference type="SUPFAM" id="SSF90148">
    <property type="entry name" value="DPY module"/>
    <property type="match status" value="5"/>
</dbReference>
<evidence type="ECO:0000256" key="1">
    <source>
        <dbReference type="ARBA" id="ARBA00023157"/>
    </source>
</evidence>
<keyword evidence="2" id="KW-0245">EGF-like domain</keyword>
<gene>
    <name evidence="4" type="ORF">K0M31_011888</name>
</gene>
<dbReference type="Gene3D" id="2.10.25.10">
    <property type="entry name" value="Laminin"/>
    <property type="match status" value="2"/>
</dbReference>
<accession>A0AA40KV63</accession>
<dbReference type="PROSITE" id="PS50026">
    <property type="entry name" value="EGF_3"/>
    <property type="match status" value="5"/>
</dbReference>
<feature type="domain" description="EGF-like" evidence="3">
    <location>
        <begin position="11"/>
        <end position="49"/>
    </location>
</feature>
<comment type="caution">
    <text evidence="2">Lacks conserved residue(s) required for the propagation of feature annotation.</text>
</comment>
<comment type="caution">
    <text evidence="4">The sequence shown here is derived from an EMBL/GenBank/DDBJ whole genome shotgun (WGS) entry which is preliminary data.</text>
</comment>
<feature type="domain" description="EGF-like" evidence="3">
    <location>
        <begin position="330"/>
        <end position="368"/>
    </location>
</feature>
<proteinExistence type="predicted"/>
<dbReference type="InterPro" id="IPR048407">
    <property type="entry name" value="Dumpy_DPY"/>
</dbReference>
<dbReference type="PROSITE" id="PS01186">
    <property type="entry name" value="EGF_2"/>
    <property type="match status" value="2"/>
</dbReference>
<feature type="domain" description="EGF-like" evidence="3">
    <location>
        <begin position="223"/>
        <end position="262"/>
    </location>
</feature>
<keyword evidence="1" id="KW-1015">Disulfide bond</keyword>
<evidence type="ECO:0000313" key="4">
    <source>
        <dbReference type="EMBL" id="KAK1134106.1"/>
    </source>
</evidence>
<dbReference type="SMART" id="SM00179">
    <property type="entry name" value="EGF_CA"/>
    <property type="match status" value="5"/>
</dbReference>
<dbReference type="SMART" id="SM00181">
    <property type="entry name" value="EGF"/>
    <property type="match status" value="10"/>
</dbReference>
<evidence type="ECO:0000313" key="5">
    <source>
        <dbReference type="Proteomes" id="UP001177670"/>
    </source>
</evidence>
<dbReference type="AlphaFoldDB" id="A0AA40KV63"/>
<dbReference type="GO" id="GO:0005509">
    <property type="term" value="F:calcium ion binding"/>
    <property type="evidence" value="ECO:0007669"/>
    <property type="project" value="InterPro"/>
</dbReference>
<dbReference type="SUPFAM" id="SSF57196">
    <property type="entry name" value="EGF/Laminin"/>
    <property type="match status" value="1"/>
</dbReference>
<dbReference type="InterPro" id="IPR000742">
    <property type="entry name" value="EGF"/>
</dbReference>
<dbReference type="PANTHER" id="PTHR22963:SF39">
    <property type="entry name" value="DUMPY"/>
    <property type="match status" value="1"/>
</dbReference>
<dbReference type="InterPro" id="IPR009030">
    <property type="entry name" value="Growth_fac_rcpt_cys_sf"/>
</dbReference>
<evidence type="ECO:0000259" key="3">
    <source>
        <dbReference type="PROSITE" id="PS50026"/>
    </source>
</evidence>
<protein>
    <recommendedName>
        <fullName evidence="3">EGF-like domain-containing protein</fullName>
    </recommendedName>
</protein>
<reference evidence="4" key="1">
    <citation type="submission" date="2021-10" db="EMBL/GenBank/DDBJ databases">
        <title>Melipona bicolor Genome sequencing and assembly.</title>
        <authorList>
            <person name="Araujo N.S."/>
            <person name="Arias M.C."/>
        </authorList>
    </citation>
    <scope>NUCLEOTIDE SEQUENCE</scope>
    <source>
        <strain evidence="4">USP_2M_L1-L4_2017</strain>
        <tissue evidence="4">Whole body</tissue>
    </source>
</reference>
<feature type="domain" description="EGF-like" evidence="3">
    <location>
        <begin position="116"/>
        <end position="154"/>
    </location>
</feature>
<evidence type="ECO:0000256" key="2">
    <source>
        <dbReference type="PROSITE-ProRule" id="PRU00076"/>
    </source>
</evidence>
<organism evidence="4 5">
    <name type="scientific">Melipona bicolor</name>
    <dbReference type="NCBI Taxonomy" id="60889"/>
    <lineage>
        <taxon>Eukaryota</taxon>
        <taxon>Metazoa</taxon>
        <taxon>Ecdysozoa</taxon>
        <taxon>Arthropoda</taxon>
        <taxon>Hexapoda</taxon>
        <taxon>Insecta</taxon>
        <taxon>Pterygota</taxon>
        <taxon>Neoptera</taxon>
        <taxon>Endopterygota</taxon>
        <taxon>Hymenoptera</taxon>
        <taxon>Apocrita</taxon>
        <taxon>Aculeata</taxon>
        <taxon>Apoidea</taxon>
        <taxon>Anthophila</taxon>
        <taxon>Apidae</taxon>
        <taxon>Melipona</taxon>
    </lineage>
</organism>
<dbReference type="InterPro" id="IPR001881">
    <property type="entry name" value="EGF-like_Ca-bd_dom"/>
</dbReference>
<dbReference type="EMBL" id="JAHYIQ010000003">
    <property type="protein sequence ID" value="KAK1134106.1"/>
    <property type="molecule type" value="Genomic_DNA"/>
</dbReference>
<dbReference type="PANTHER" id="PTHR22963">
    <property type="entry name" value="ENDOGLIN-RELATED"/>
    <property type="match status" value="1"/>
</dbReference>
<dbReference type="Pfam" id="PF21164">
    <property type="entry name" value="Dumpy_DPY"/>
    <property type="match status" value="5"/>
</dbReference>
<keyword evidence="5" id="KW-1185">Reference proteome</keyword>
<feature type="domain" description="EGF-like" evidence="3">
    <location>
        <begin position="436"/>
        <end position="474"/>
    </location>
</feature>
<dbReference type="Proteomes" id="UP001177670">
    <property type="component" value="Unassembled WGS sequence"/>
</dbReference>